<evidence type="ECO:0000256" key="1">
    <source>
        <dbReference type="SAM" id="MobiDB-lite"/>
    </source>
</evidence>
<dbReference type="Proteomes" id="UP000640052">
    <property type="component" value="Unassembled WGS sequence"/>
</dbReference>
<organism evidence="2 3">
    <name type="scientific">Acrocarpospora phusangensis</name>
    <dbReference type="NCBI Taxonomy" id="1070424"/>
    <lineage>
        <taxon>Bacteria</taxon>
        <taxon>Bacillati</taxon>
        <taxon>Actinomycetota</taxon>
        <taxon>Actinomycetes</taxon>
        <taxon>Streptosporangiales</taxon>
        <taxon>Streptosporangiaceae</taxon>
        <taxon>Acrocarpospora</taxon>
    </lineage>
</organism>
<proteinExistence type="predicted"/>
<accession>A0A919Q764</accession>
<dbReference type="EMBL" id="BOOA01000011">
    <property type="protein sequence ID" value="GIH23572.1"/>
    <property type="molecule type" value="Genomic_DNA"/>
</dbReference>
<dbReference type="AlphaFoldDB" id="A0A919Q764"/>
<sequence>MIPSIGDLRLMKRRPRPAKVKPEADTRGFPMTVTMGRELWCRPLAESNVGSGAPGSLVGKGLM</sequence>
<gene>
    <name evidence="2" type="ORF">Aph01nite_18820</name>
</gene>
<keyword evidence="3" id="KW-1185">Reference proteome</keyword>
<reference evidence="2" key="1">
    <citation type="submission" date="2021-01" db="EMBL/GenBank/DDBJ databases">
        <title>Whole genome shotgun sequence of Acrocarpospora phusangensis NBRC 108782.</title>
        <authorList>
            <person name="Komaki H."/>
            <person name="Tamura T."/>
        </authorList>
    </citation>
    <scope>NUCLEOTIDE SEQUENCE</scope>
    <source>
        <strain evidence="2">NBRC 108782</strain>
    </source>
</reference>
<protein>
    <submittedName>
        <fullName evidence="2">Uncharacterized protein</fullName>
    </submittedName>
</protein>
<evidence type="ECO:0000313" key="2">
    <source>
        <dbReference type="EMBL" id="GIH23572.1"/>
    </source>
</evidence>
<evidence type="ECO:0000313" key="3">
    <source>
        <dbReference type="Proteomes" id="UP000640052"/>
    </source>
</evidence>
<feature type="region of interest" description="Disordered" evidence="1">
    <location>
        <begin position="1"/>
        <end position="29"/>
    </location>
</feature>
<name>A0A919Q764_9ACTN</name>
<comment type="caution">
    <text evidence="2">The sequence shown here is derived from an EMBL/GenBank/DDBJ whole genome shotgun (WGS) entry which is preliminary data.</text>
</comment>